<protein>
    <submittedName>
        <fullName evidence="2">12140_t:CDS:1</fullName>
    </submittedName>
</protein>
<reference evidence="2" key="1">
    <citation type="submission" date="2021-06" db="EMBL/GenBank/DDBJ databases">
        <authorList>
            <person name="Kallberg Y."/>
            <person name="Tangrot J."/>
            <person name="Rosling A."/>
        </authorList>
    </citation>
    <scope>NUCLEOTIDE SEQUENCE</scope>
    <source>
        <strain evidence="2">MA453B</strain>
    </source>
</reference>
<organism evidence="2 3">
    <name type="scientific">Dentiscutata erythropus</name>
    <dbReference type="NCBI Taxonomy" id="1348616"/>
    <lineage>
        <taxon>Eukaryota</taxon>
        <taxon>Fungi</taxon>
        <taxon>Fungi incertae sedis</taxon>
        <taxon>Mucoromycota</taxon>
        <taxon>Glomeromycotina</taxon>
        <taxon>Glomeromycetes</taxon>
        <taxon>Diversisporales</taxon>
        <taxon>Gigasporaceae</taxon>
        <taxon>Dentiscutata</taxon>
    </lineage>
</organism>
<keyword evidence="3" id="KW-1185">Reference proteome</keyword>
<feature type="non-terminal residue" evidence="2">
    <location>
        <position position="97"/>
    </location>
</feature>
<name>A0A9N9FIE5_9GLOM</name>
<dbReference type="OrthoDB" id="2446092at2759"/>
<dbReference type="Proteomes" id="UP000789405">
    <property type="component" value="Unassembled WGS sequence"/>
</dbReference>
<comment type="caution">
    <text evidence="2">The sequence shown here is derived from an EMBL/GenBank/DDBJ whole genome shotgun (WGS) entry which is preliminary data.</text>
</comment>
<feature type="compositionally biased region" description="Low complexity" evidence="1">
    <location>
        <begin position="79"/>
        <end position="90"/>
    </location>
</feature>
<evidence type="ECO:0000313" key="3">
    <source>
        <dbReference type="Proteomes" id="UP000789405"/>
    </source>
</evidence>
<evidence type="ECO:0000256" key="1">
    <source>
        <dbReference type="SAM" id="MobiDB-lite"/>
    </source>
</evidence>
<proteinExistence type="predicted"/>
<feature type="region of interest" description="Disordered" evidence="1">
    <location>
        <begin position="73"/>
        <end position="97"/>
    </location>
</feature>
<accession>A0A9N9FIE5</accession>
<gene>
    <name evidence="2" type="ORF">DERYTH_LOCUS4591</name>
</gene>
<sequence length="97" mass="11612">MSLNIFFKIELNNSISCLQKNCNYKFRDPKNKHTGIIDHYRKCHKEIYEEAKNILKPYSKTIQQNHFSSRFITQQPASQQENQTKNTTQTREYNNIV</sequence>
<evidence type="ECO:0000313" key="2">
    <source>
        <dbReference type="EMBL" id="CAG8536360.1"/>
    </source>
</evidence>
<dbReference type="AlphaFoldDB" id="A0A9N9FIE5"/>
<dbReference type="EMBL" id="CAJVPY010001784">
    <property type="protein sequence ID" value="CAG8536360.1"/>
    <property type="molecule type" value="Genomic_DNA"/>
</dbReference>